<keyword evidence="2" id="KW-1185">Reference proteome</keyword>
<name>A0A4Z2H0A3_9TELE</name>
<evidence type="ECO:0000313" key="1">
    <source>
        <dbReference type="EMBL" id="TNN59189.1"/>
    </source>
</evidence>
<sequence>MANDAVIGLQNIAASNCFRPTNTKRDNSLIALRSLFKHVSFIRRQPSITMTGSSEEALTGR</sequence>
<reference evidence="1 2" key="1">
    <citation type="submission" date="2019-03" db="EMBL/GenBank/DDBJ databases">
        <title>First draft genome of Liparis tanakae, snailfish: a comprehensive survey of snailfish specific genes.</title>
        <authorList>
            <person name="Kim W."/>
            <person name="Song I."/>
            <person name="Jeong J.-H."/>
            <person name="Kim D."/>
            <person name="Kim S."/>
            <person name="Ryu S."/>
            <person name="Song J.Y."/>
            <person name="Lee S.K."/>
        </authorList>
    </citation>
    <scope>NUCLEOTIDE SEQUENCE [LARGE SCALE GENOMIC DNA]</scope>
    <source>
        <tissue evidence="1">Muscle</tissue>
    </source>
</reference>
<gene>
    <name evidence="1" type="ORF">EYF80_030562</name>
</gene>
<proteinExistence type="predicted"/>
<accession>A0A4Z2H0A3</accession>
<dbReference type="EMBL" id="SRLO01000361">
    <property type="protein sequence ID" value="TNN59189.1"/>
    <property type="molecule type" value="Genomic_DNA"/>
</dbReference>
<dbReference type="Proteomes" id="UP000314294">
    <property type="component" value="Unassembled WGS sequence"/>
</dbReference>
<comment type="caution">
    <text evidence="1">The sequence shown here is derived from an EMBL/GenBank/DDBJ whole genome shotgun (WGS) entry which is preliminary data.</text>
</comment>
<protein>
    <submittedName>
        <fullName evidence="1">Uncharacterized protein</fullName>
    </submittedName>
</protein>
<dbReference type="AlphaFoldDB" id="A0A4Z2H0A3"/>
<organism evidence="1 2">
    <name type="scientific">Liparis tanakae</name>
    <name type="common">Tanaka's snailfish</name>
    <dbReference type="NCBI Taxonomy" id="230148"/>
    <lineage>
        <taxon>Eukaryota</taxon>
        <taxon>Metazoa</taxon>
        <taxon>Chordata</taxon>
        <taxon>Craniata</taxon>
        <taxon>Vertebrata</taxon>
        <taxon>Euteleostomi</taxon>
        <taxon>Actinopterygii</taxon>
        <taxon>Neopterygii</taxon>
        <taxon>Teleostei</taxon>
        <taxon>Neoteleostei</taxon>
        <taxon>Acanthomorphata</taxon>
        <taxon>Eupercaria</taxon>
        <taxon>Perciformes</taxon>
        <taxon>Cottioidei</taxon>
        <taxon>Cottales</taxon>
        <taxon>Liparidae</taxon>
        <taxon>Liparis</taxon>
    </lineage>
</organism>
<evidence type="ECO:0000313" key="2">
    <source>
        <dbReference type="Proteomes" id="UP000314294"/>
    </source>
</evidence>